<dbReference type="EMBL" id="CM042042">
    <property type="protein sequence ID" value="KAI3705369.1"/>
    <property type="molecule type" value="Genomic_DNA"/>
</dbReference>
<accession>A0ACB9A6W3</accession>
<keyword evidence="2" id="KW-1185">Reference proteome</keyword>
<sequence>MRIVGLKIRPIYTRHNKTKQCKKIIWGLGFVTPKSALREEDSSILSGHVMEMTLNTDIPTSEIFEIPGEPALVINGVPPVCTGGNDNLVLCKVEGEVDSKINESMGVWFEGREVQKFFGGLLFNGKVTEFDKETGWYRVVYEDGDFEDLEWHELQEVLMPLDVTIPLKTLASKVIKKRQKEDKKSGRSVAKSQIRQV</sequence>
<comment type="caution">
    <text evidence="1">The sequence shown here is derived from an EMBL/GenBank/DDBJ whole genome shotgun (WGS) entry which is preliminary data.</text>
</comment>
<reference evidence="1 2" key="2">
    <citation type="journal article" date="2022" name="Mol. Ecol. Resour.">
        <title>The genomes of chicory, endive, great burdock and yacon provide insights into Asteraceae paleo-polyploidization history and plant inulin production.</title>
        <authorList>
            <person name="Fan W."/>
            <person name="Wang S."/>
            <person name="Wang H."/>
            <person name="Wang A."/>
            <person name="Jiang F."/>
            <person name="Liu H."/>
            <person name="Zhao H."/>
            <person name="Xu D."/>
            <person name="Zhang Y."/>
        </authorList>
    </citation>
    <scope>NUCLEOTIDE SEQUENCE [LARGE SCALE GENOMIC DNA]</scope>
    <source>
        <strain evidence="2">cv. Yunnan</strain>
        <tissue evidence="1">Leaves</tissue>
    </source>
</reference>
<proteinExistence type="predicted"/>
<name>A0ACB9A6W3_9ASTR</name>
<evidence type="ECO:0000313" key="1">
    <source>
        <dbReference type="EMBL" id="KAI3705369.1"/>
    </source>
</evidence>
<gene>
    <name evidence="1" type="ORF">L1987_75605</name>
</gene>
<organism evidence="1 2">
    <name type="scientific">Smallanthus sonchifolius</name>
    <dbReference type="NCBI Taxonomy" id="185202"/>
    <lineage>
        <taxon>Eukaryota</taxon>
        <taxon>Viridiplantae</taxon>
        <taxon>Streptophyta</taxon>
        <taxon>Embryophyta</taxon>
        <taxon>Tracheophyta</taxon>
        <taxon>Spermatophyta</taxon>
        <taxon>Magnoliopsida</taxon>
        <taxon>eudicotyledons</taxon>
        <taxon>Gunneridae</taxon>
        <taxon>Pentapetalae</taxon>
        <taxon>asterids</taxon>
        <taxon>campanulids</taxon>
        <taxon>Asterales</taxon>
        <taxon>Asteraceae</taxon>
        <taxon>Asteroideae</taxon>
        <taxon>Heliantheae alliance</taxon>
        <taxon>Millerieae</taxon>
        <taxon>Smallanthus</taxon>
    </lineage>
</organism>
<protein>
    <submittedName>
        <fullName evidence="1">Uncharacterized protein</fullName>
    </submittedName>
</protein>
<evidence type="ECO:0000313" key="2">
    <source>
        <dbReference type="Proteomes" id="UP001056120"/>
    </source>
</evidence>
<dbReference type="Proteomes" id="UP001056120">
    <property type="component" value="Linkage Group LG25"/>
</dbReference>
<reference evidence="2" key="1">
    <citation type="journal article" date="2022" name="Mol. Ecol. Resour.">
        <title>The genomes of chicory, endive, great burdock and yacon provide insights into Asteraceae palaeo-polyploidization history and plant inulin production.</title>
        <authorList>
            <person name="Fan W."/>
            <person name="Wang S."/>
            <person name="Wang H."/>
            <person name="Wang A."/>
            <person name="Jiang F."/>
            <person name="Liu H."/>
            <person name="Zhao H."/>
            <person name="Xu D."/>
            <person name="Zhang Y."/>
        </authorList>
    </citation>
    <scope>NUCLEOTIDE SEQUENCE [LARGE SCALE GENOMIC DNA]</scope>
    <source>
        <strain evidence="2">cv. Yunnan</strain>
    </source>
</reference>